<dbReference type="PANTHER" id="PTHR33133:SF1">
    <property type="entry name" value="EXPRESSED PROTEIN-RELATED"/>
    <property type="match status" value="1"/>
</dbReference>
<feature type="transmembrane region" description="Helical" evidence="1">
    <location>
        <begin position="15"/>
        <end position="42"/>
    </location>
</feature>
<organism evidence="2 3">
    <name type="scientific">Rhododendron simsii</name>
    <name type="common">Sims's rhododendron</name>
    <dbReference type="NCBI Taxonomy" id="118357"/>
    <lineage>
        <taxon>Eukaryota</taxon>
        <taxon>Viridiplantae</taxon>
        <taxon>Streptophyta</taxon>
        <taxon>Embryophyta</taxon>
        <taxon>Tracheophyta</taxon>
        <taxon>Spermatophyta</taxon>
        <taxon>Magnoliopsida</taxon>
        <taxon>eudicotyledons</taxon>
        <taxon>Gunneridae</taxon>
        <taxon>Pentapetalae</taxon>
        <taxon>asterids</taxon>
        <taxon>Ericales</taxon>
        <taxon>Ericaceae</taxon>
        <taxon>Ericoideae</taxon>
        <taxon>Rhodoreae</taxon>
        <taxon>Rhododendron</taxon>
    </lineage>
</organism>
<dbReference type="Proteomes" id="UP000626092">
    <property type="component" value="Unassembled WGS sequence"/>
</dbReference>
<comment type="caution">
    <text evidence="2">The sequence shown here is derived from an EMBL/GenBank/DDBJ whole genome shotgun (WGS) entry which is preliminary data.</text>
</comment>
<proteinExistence type="predicted"/>
<reference evidence="2" key="1">
    <citation type="submission" date="2019-11" db="EMBL/GenBank/DDBJ databases">
        <authorList>
            <person name="Liu Y."/>
            <person name="Hou J."/>
            <person name="Li T.-Q."/>
            <person name="Guan C.-H."/>
            <person name="Wu X."/>
            <person name="Wu H.-Z."/>
            <person name="Ling F."/>
            <person name="Zhang R."/>
            <person name="Shi X.-G."/>
            <person name="Ren J.-P."/>
            <person name="Chen E.-F."/>
            <person name="Sun J.-M."/>
        </authorList>
    </citation>
    <scope>NUCLEOTIDE SEQUENCE</scope>
    <source>
        <strain evidence="2">Adult_tree_wgs_1</strain>
        <tissue evidence="2">Leaves</tissue>
    </source>
</reference>
<evidence type="ECO:0000313" key="2">
    <source>
        <dbReference type="EMBL" id="KAF7152876.1"/>
    </source>
</evidence>
<keyword evidence="3" id="KW-1185">Reference proteome</keyword>
<evidence type="ECO:0000256" key="1">
    <source>
        <dbReference type="SAM" id="Phobius"/>
    </source>
</evidence>
<dbReference type="EMBL" id="WJXA01000001">
    <property type="protein sequence ID" value="KAF7152876.1"/>
    <property type="molecule type" value="Genomic_DNA"/>
</dbReference>
<dbReference type="OrthoDB" id="1708846at2759"/>
<feature type="transmembrane region" description="Helical" evidence="1">
    <location>
        <begin position="63"/>
        <end position="83"/>
    </location>
</feature>
<keyword evidence="1" id="KW-1133">Transmembrane helix</keyword>
<accession>A0A834HRS1</accession>
<name>A0A834HRS1_RHOSS</name>
<keyword evidence="1" id="KW-0472">Membrane</keyword>
<keyword evidence="1" id="KW-0812">Transmembrane</keyword>
<evidence type="ECO:0000313" key="3">
    <source>
        <dbReference type="Proteomes" id="UP000626092"/>
    </source>
</evidence>
<feature type="transmembrane region" description="Helical" evidence="1">
    <location>
        <begin position="123"/>
        <end position="142"/>
    </location>
</feature>
<gene>
    <name evidence="2" type="ORF">RHSIM_Rhsim01G0010100</name>
</gene>
<sequence>MIVTMDHPLVRMLVIIPYGLFTSIFGMYFTFLWDIALVISVIEKSSGLQALGKARGLVKGNRIQGLALSFSYAMATVIISTSFRGNPNQKQCKKMHGEEIELQGSLENNRIRNDRGGANLKPVLVKLVIYLLLKGISYRLIFHTKSSDGNPMFEQTLASGGS</sequence>
<dbReference type="PANTHER" id="PTHR33133">
    <property type="entry name" value="OS08G0107100 PROTEIN-RELATED"/>
    <property type="match status" value="1"/>
</dbReference>
<protein>
    <submittedName>
        <fullName evidence="2">Uncharacterized protein</fullName>
    </submittedName>
</protein>
<dbReference type="AlphaFoldDB" id="A0A834HRS1"/>